<evidence type="ECO:0000256" key="4">
    <source>
        <dbReference type="ARBA" id="ARBA00023242"/>
    </source>
</evidence>
<dbReference type="GeneID" id="5854751"/>
<reference evidence="8 9" key="1">
    <citation type="journal article" date="2007" name="Proc. Natl. Acad. Sci. U.S.A.">
        <title>Dandruff-associated Malassezia genomes reveal convergent and divergent virulence traits shared with plant and human fungal pathogens.</title>
        <authorList>
            <person name="Xu J."/>
            <person name="Saunders C.W."/>
            <person name="Hu P."/>
            <person name="Grant R.A."/>
            <person name="Boekhout T."/>
            <person name="Kuramae E.E."/>
            <person name="Kronstad J.W."/>
            <person name="Deangelis Y.M."/>
            <person name="Reeder N.L."/>
            <person name="Johnstone K.R."/>
            <person name="Leland M."/>
            <person name="Fieno A.M."/>
            <person name="Begley W.M."/>
            <person name="Sun Y."/>
            <person name="Lacey M.P."/>
            <person name="Chaudhary T."/>
            <person name="Keough T."/>
            <person name="Chu L."/>
            <person name="Sears R."/>
            <person name="Yuan B."/>
            <person name="Dawson T.L.Jr."/>
        </authorList>
    </citation>
    <scope>NUCLEOTIDE SEQUENCE [LARGE SCALE GENOMIC DNA]</scope>
    <source>
        <strain evidence="9">ATCC MYA-4612 / CBS 7966</strain>
    </source>
</reference>
<evidence type="ECO:0000256" key="5">
    <source>
        <dbReference type="SAM" id="MobiDB-lite"/>
    </source>
</evidence>
<comment type="subcellular location">
    <subcellularLocation>
        <location evidence="1">Nucleus</location>
    </subcellularLocation>
</comment>
<feature type="compositionally biased region" description="Acidic residues" evidence="5">
    <location>
        <begin position="295"/>
        <end position="313"/>
    </location>
</feature>
<feature type="compositionally biased region" description="Basic and acidic residues" evidence="5">
    <location>
        <begin position="1"/>
        <end position="14"/>
    </location>
</feature>
<comment type="caution">
    <text evidence="8">The sequence shown here is derived from an EMBL/GenBank/DDBJ whole genome shotgun (WGS) entry which is preliminary data.</text>
</comment>
<dbReference type="InParanoid" id="A8Q2V0"/>
<evidence type="ECO:0000313" key="8">
    <source>
        <dbReference type="EMBL" id="EDP43230.1"/>
    </source>
</evidence>
<feature type="compositionally biased region" description="Polar residues" evidence="5">
    <location>
        <begin position="458"/>
        <end position="471"/>
    </location>
</feature>
<keyword evidence="9" id="KW-1185">Reference proteome</keyword>
<dbReference type="AlphaFoldDB" id="A8Q2V0"/>
<accession>A8Q2V0</accession>
<dbReference type="OMA" id="NENISPC"/>
<dbReference type="GO" id="GO:0006281">
    <property type="term" value="P:DNA repair"/>
    <property type="evidence" value="ECO:0007669"/>
    <property type="project" value="UniProtKB-KW"/>
</dbReference>
<dbReference type="GO" id="GO:0033186">
    <property type="term" value="C:CAF-1 complex"/>
    <property type="evidence" value="ECO:0007669"/>
    <property type="project" value="TreeGrafter"/>
</dbReference>
<sequence>MSRREERIRAREEANSMFQALPSEKRQSLLTSKKPTRPPKNVHPSAESETSSNVPSSSPIPFQDAPTPEDSPTKRTAPSAPKEKSERTKLRESRRAERQAKEEKEEKDKLAQVRLFNSFFQQPTIKSLKKDNENLEKKTDFELTFPPCEYKDMAETNRFYHPVNDELLDQLDTRHKSTKALLAEFQLAFRSERALHKPTRQGIHPPVCVRDIVKTVTESDVLGGNAEERAKRELEKLNNRELVSIKLLQFHLDRRPGWIGTHTRSSTFIRPRRPFGQDPLSIDYSFDSDLEWEDMEEGENVDDALDDREEDAESIGNSEADSEMQDWLEDDLEEDEIVPAEEESSISGYVASSRNALIRGPSTAHSLKPKKKLKLLGRRFDSKLVPYSTGPHWETTVSVPSHDSFAPYQIHLMNDAYVGLDPFSFVSTNICVTDESKLSTVPSAASSIPNASVPPDASDSSTVHTVSTGQPRTTKFMFPDTRLPELLSMIQGSTRSKPALVEDLREHFAPTVKGVSKAAIEARLQECAMRESKKLGAKWIIRDEFKVRATLR</sequence>
<organism evidence="8 9">
    <name type="scientific">Malassezia globosa (strain ATCC MYA-4612 / CBS 7966)</name>
    <name type="common">Dandruff-associated fungus</name>
    <dbReference type="NCBI Taxonomy" id="425265"/>
    <lineage>
        <taxon>Eukaryota</taxon>
        <taxon>Fungi</taxon>
        <taxon>Dikarya</taxon>
        <taxon>Basidiomycota</taxon>
        <taxon>Ustilaginomycotina</taxon>
        <taxon>Malasseziomycetes</taxon>
        <taxon>Malasseziales</taxon>
        <taxon>Malasseziaceae</taxon>
        <taxon>Malassezia</taxon>
    </lineage>
</organism>
<gene>
    <name evidence="8" type="ORF">MGL_2240</name>
</gene>
<feature type="region of interest" description="Disordered" evidence="5">
    <location>
        <begin position="295"/>
        <end position="326"/>
    </location>
</feature>
<feature type="compositionally biased region" description="Low complexity" evidence="5">
    <location>
        <begin position="45"/>
        <end position="59"/>
    </location>
</feature>
<dbReference type="STRING" id="425265.A8Q2V0"/>
<dbReference type="PANTHER" id="PTHR15272:SF0">
    <property type="entry name" value="CHROMATIN ASSEMBLY FACTOR 1 SUBUNIT A"/>
    <property type="match status" value="1"/>
</dbReference>
<dbReference type="RefSeq" id="XP_001730444.1">
    <property type="nucleotide sequence ID" value="XM_001730392.1"/>
</dbReference>
<keyword evidence="2" id="KW-0227">DNA damage</keyword>
<evidence type="ECO:0000256" key="1">
    <source>
        <dbReference type="ARBA" id="ARBA00004123"/>
    </source>
</evidence>
<feature type="region of interest" description="Disordered" evidence="5">
    <location>
        <begin position="443"/>
        <end position="471"/>
    </location>
</feature>
<evidence type="ECO:0000313" key="9">
    <source>
        <dbReference type="Proteomes" id="UP000008837"/>
    </source>
</evidence>
<dbReference type="PANTHER" id="PTHR15272">
    <property type="entry name" value="CHROMATIN ASSEMBLY FACTOR 1 SUBUNIT A CAF-1 SUBUNIT A"/>
    <property type="match status" value="1"/>
</dbReference>
<dbReference type="EMBL" id="AAYY01000008">
    <property type="protein sequence ID" value="EDP43230.1"/>
    <property type="molecule type" value="Genomic_DNA"/>
</dbReference>
<dbReference type="GO" id="GO:0006334">
    <property type="term" value="P:nucleosome assembly"/>
    <property type="evidence" value="ECO:0007669"/>
    <property type="project" value="TreeGrafter"/>
</dbReference>
<keyword evidence="3" id="KW-0234">DNA repair</keyword>
<dbReference type="InterPro" id="IPR048800">
    <property type="entry name" value="Cac1-like_C"/>
</dbReference>
<dbReference type="Pfam" id="PF21796">
    <property type="entry name" value="Cac1_C"/>
    <property type="match status" value="1"/>
</dbReference>
<dbReference type="Pfam" id="PF12253">
    <property type="entry name" value="CAF1A_dimeriz"/>
    <property type="match status" value="1"/>
</dbReference>
<feature type="domain" description="Chromatin assembly factor 1 subunit A dimerization" evidence="6">
    <location>
        <begin position="246"/>
        <end position="313"/>
    </location>
</feature>
<evidence type="ECO:0000256" key="3">
    <source>
        <dbReference type="ARBA" id="ARBA00023204"/>
    </source>
</evidence>
<dbReference type="OrthoDB" id="440676at2759"/>
<name>A8Q2V0_MALGO</name>
<evidence type="ECO:0000259" key="6">
    <source>
        <dbReference type="Pfam" id="PF12253"/>
    </source>
</evidence>
<feature type="region of interest" description="Disordered" evidence="5">
    <location>
        <begin position="1"/>
        <end position="108"/>
    </location>
</feature>
<dbReference type="FunCoup" id="A8Q2V0">
    <property type="interactions" value="53"/>
</dbReference>
<keyword evidence="4" id="KW-0539">Nucleus</keyword>
<dbReference type="VEuPathDB" id="FungiDB:MGL_2240"/>
<proteinExistence type="predicted"/>
<dbReference type="InterPro" id="IPR022043">
    <property type="entry name" value="CAF1A_DD"/>
</dbReference>
<evidence type="ECO:0000256" key="2">
    <source>
        <dbReference type="ARBA" id="ARBA00022763"/>
    </source>
</evidence>
<feature type="domain" description="Chromatin assembly factor 1 subunit Cac1-like C-terminal" evidence="7">
    <location>
        <begin position="483"/>
        <end position="541"/>
    </location>
</feature>
<dbReference type="GO" id="GO:0005634">
    <property type="term" value="C:nucleus"/>
    <property type="evidence" value="ECO:0007669"/>
    <property type="project" value="UniProtKB-SubCell"/>
</dbReference>
<evidence type="ECO:0000259" key="7">
    <source>
        <dbReference type="Pfam" id="PF21796"/>
    </source>
</evidence>
<dbReference type="KEGG" id="mgl:MGL_2240"/>
<feature type="compositionally biased region" description="Basic and acidic residues" evidence="5">
    <location>
        <begin position="81"/>
        <end position="108"/>
    </location>
</feature>
<protein>
    <submittedName>
        <fullName evidence="8">Uncharacterized protein</fullName>
    </submittedName>
</protein>
<dbReference type="Proteomes" id="UP000008837">
    <property type="component" value="Unassembled WGS sequence"/>
</dbReference>